<evidence type="ECO:0000256" key="1">
    <source>
        <dbReference type="ARBA" id="ARBA00004429"/>
    </source>
</evidence>
<keyword evidence="3" id="KW-1003">Cell membrane</keyword>
<keyword evidence="7 9" id="KW-0472">Membrane</keyword>
<dbReference type="GO" id="GO:0015740">
    <property type="term" value="P:C4-dicarboxylate transport"/>
    <property type="evidence" value="ECO:0007669"/>
    <property type="project" value="TreeGrafter"/>
</dbReference>
<feature type="transmembrane region" description="Helical" evidence="9">
    <location>
        <begin position="97"/>
        <end position="118"/>
    </location>
</feature>
<keyword evidence="6 9" id="KW-1133">Transmembrane helix</keyword>
<reference evidence="11 12" key="1">
    <citation type="submission" date="2018-12" db="EMBL/GenBank/DDBJ databases">
        <title>Mesorhizobium carbonis sp. nov., isolated from coal mine water.</title>
        <authorList>
            <person name="Xin W."/>
            <person name="Xu Z."/>
            <person name="Xiang F."/>
            <person name="Zhang J."/>
            <person name="Xi L."/>
            <person name="Liu J."/>
        </authorList>
    </citation>
    <scope>NUCLEOTIDE SEQUENCE [LARGE SCALE GENOMIC DNA]</scope>
    <source>
        <strain evidence="11 12">B2.3</strain>
    </source>
</reference>
<dbReference type="GO" id="GO:0022857">
    <property type="term" value="F:transmembrane transporter activity"/>
    <property type="evidence" value="ECO:0007669"/>
    <property type="project" value="UniProtKB-UniRule"/>
</dbReference>
<evidence type="ECO:0000259" key="10">
    <source>
        <dbReference type="Pfam" id="PF04290"/>
    </source>
</evidence>
<evidence type="ECO:0000256" key="6">
    <source>
        <dbReference type="ARBA" id="ARBA00022989"/>
    </source>
</evidence>
<dbReference type="PANTHER" id="PTHR35011">
    <property type="entry name" value="2,3-DIKETO-L-GULONATE TRAP TRANSPORTER SMALL PERMEASE PROTEIN YIAM"/>
    <property type="match status" value="1"/>
</dbReference>
<dbReference type="OrthoDB" id="7843639at2"/>
<dbReference type="InterPro" id="IPR007387">
    <property type="entry name" value="TRAP_DctQ"/>
</dbReference>
<feature type="transmembrane region" description="Helical" evidence="9">
    <location>
        <begin position="26"/>
        <end position="47"/>
    </location>
</feature>
<evidence type="ECO:0000256" key="2">
    <source>
        <dbReference type="ARBA" id="ARBA00022448"/>
    </source>
</evidence>
<keyword evidence="12" id="KW-1185">Reference proteome</keyword>
<comment type="subcellular location">
    <subcellularLocation>
        <location evidence="1 9">Cell inner membrane</location>
        <topology evidence="1 9">Multi-pass membrane protein</topology>
    </subcellularLocation>
</comment>
<evidence type="ECO:0000313" key="12">
    <source>
        <dbReference type="Proteomes" id="UP000278398"/>
    </source>
</evidence>
<keyword evidence="5 9" id="KW-0812">Transmembrane</keyword>
<comment type="caution">
    <text evidence="11">The sequence shown here is derived from an EMBL/GenBank/DDBJ whole genome shotgun (WGS) entry which is preliminary data.</text>
</comment>
<dbReference type="AlphaFoldDB" id="A0A3S0ATW8"/>
<evidence type="ECO:0000256" key="9">
    <source>
        <dbReference type="RuleBase" id="RU369079"/>
    </source>
</evidence>
<keyword evidence="4 9" id="KW-0997">Cell inner membrane</keyword>
<keyword evidence="2 9" id="KW-0813">Transport</keyword>
<evidence type="ECO:0000256" key="3">
    <source>
        <dbReference type="ARBA" id="ARBA00022475"/>
    </source>
</evidence>
<dbReference type="RefSeq" id="WP_126698903.1">
    <property type="nucleotide sequence ID" value="NZ_RWKW01000027.1"/>
</dbReference>
<dbReference type="PANTHER" id="PTHR35011:SF11">
    <property type="entry name" value="TRAP TRANSPORTER SMALL PERMEASE PROTEIN"/>
    <property type="match status" value="1"/>
</dbReference>
<dbReference type="GO" id="GO:0005886">
    <property type="term" value="C:plasma membrane"/>
    <property type="evidence" value="ECO:0007669"/>
    <property type="project" value="UniProtKB-SubCell"/>
</dbReference>
<dbReference type="InterPro" id="IPR055348">
    <property type="entry name" value="DctQ"/>
</dbReference>
<evidence type="ECO:0000256" key="8">
    <source>
        <dbReference type="ARBA" id="ARBA00038436"/>
    </source>
</evidence>
<feature type="domain" description="Tripartite ATP-independent periplasmic transporters DctQ component" evidence="10">
    <location>
        <begin position="35"/>
        <end position="163"/>
    </location>
</feature>
<dbReference type="Pfam" id="PF04290">
    <property type="entry name" value="DctQ"/>
    <property type="match status" value="1"/>
</dbReference>
<feature type="transmembrane region" description="Helical" evidence="9">
    <location>
        <begin position="138"/>
        <end position="159"/>
    </location>
</feature>
<sequence length="182" mass="20456">MRQNPTETGVEVDESERLDDLQPQDAIVFLVFWTLAVVVFLQFFTRYVLNNSLGWTEEIARYLLIGVTFVGAVTAVRKESHIAVELVYRWLPRRARFALQIAVDLVALAFYGITAWLCVTLAQRTQQMMGAIDLPKSIVYWAVAACFAAMTVYGAVVLVRHLRTGTSRLVDPERFAATGPTL</sequence>
<protein>
    <recommendedName>
        <fullName evidence="9">TRAP transporter small permease protein</fullName>
    </recommendedName>
</protein>
<feature type="transmembrane region" description="Helical" evidence="9">
    <location>
        <begin position="59"/>
        <end position="76"/>
    </location>
</feature>
<dbReference type="EMBL" id="RWKW01000027">
    <property type="protein sequence ID" value="RST87000.1"/>
    <property type="molecule type" value="Genomic_DNA"/>
</dbReference>
<dbReference type="Proteomes" id="UP000278398">
    <property type="component" value="Unassembled WGS sequence"/>
</dbReference>
<gene>
    <name evidence="11" type="ORF">EJC49_07590</name>
</gene>
<name>A0A3S0ATW8_9HYPH</name>
<organism evidence="11 12">
    <name type="scientific">Aquibium carbonis</name>
    <dbReference type="NCBI Taxonomy" id="2495581"/>
    <lineage>
        <taxon>Bacteria</taxon>
        <taxon>Pseudomonadati</taxon>
        <taxon>Pseudomonadota</taxon>
        <taxon>Alphaproteobacteria</taxon>
        <taxon>Hyphomicrobiales</taxon>
        <taxon>Phyllobacteriaceae</taxon>
        <taxon>Aquibium</taxon>
    </lineage>
</organism>
<proteinExistence type="inferred from homology"/>
<comment type="similarity">
    <text evidence="8 9">Belongs to the TRAP transporter small permease family.</text>
</comment>
<comment type="subunit">
    <text evidence="9">The complex comprises the extracytoplasmic solute receptor protein and the two transmembrane proteins.</text>
</comment>
<evidence type="ECO:0000313" key="11">
    <source>
        <dbReference type="EMBL" id="RST87000.1"/>
    </source>
</evidence>
<evidence type="ECO:0000256" key="7">
    <source>
        <dbReference type="ARBA" id="ARBA00023136"/>
    </source>
</evidence>
<accession>A0A3S0ATW8</accession>
<evidence type="ECO:0000256" key="5">
    <source>
        <dbReference type="ARBA" id="ARBA00022692"/>
    </source>
</evidence>
<evidence type="ECO:0000256" key="4">
    <source>
        <dbReference type="ARBA" id="ARBA00022519"/>
    </source>
</evidence>
<comment type="function">
    <text evidence="9">Part of the tripartite ATP-independent periplasmic (TRAP) transport system.</text>
</comment>